<reference evidence="2 3" key="1">
    <citation type="journal article" date="2018" name="G3 (Bethesda)">
        <title>Phylogenetic and Phylogenomic Definition of Rhizopus Species.</title>
        <authorList>
            <person name="Gryganskyi A.P."/>
            <person name="Golan J."/>
            <person name="Dolatabadi S."/>
            <person name="Mondo S."/>
            <person name="Robb S."/>
            <person name="Idnurm A."/>
            <person name="Muszewska A."/>
            <person name="Steczkiewicz K."/>
            <person name="Masonjones S."/>
            <person name="Liao H.L."/>
            <person name="Gajdeczka M.T."/>
            <person name="Anike F."/>
            <person name="Vuek A."/>
            <person name="Anishchenko I.M."/>
            <person name="Voigt K."/>
            <person name="de Hoog G.S."/>
            <person name="Smith M.E."/>
            <person name="Heitman J."/>
            <person name="Vilgalys R."/>
            <person name="Stajich J.E."/>
        </authorList>
    </citation>
    <scope>NUCLEOTIDE SEQUENCE [LARGE SCALE GENOMIC DNA]</scope>
    <source>
        <strain evidence="2 3">CBS 357.93</strain>
    </source>
</reference>
<protein>
    <submittedName>
        <fullName evidence="2">Uncharacterized protein</fullName>
    </submittedName>
</protein>
<keyword evidence="1" id="KW-0812">Transmembrane</keyword>
<evidence type="ECO:0000313" key="2">
    <source>
        <dbReference type="EMBL" id="RCH97980.1"/>
    </source>
</evidence>
<dbReference type="STRING" id="86630.A0A367K729"/>
<dbReference type="OrthoDB" id="2289379at2759"/>
<feature type="transmembrane region" description="Helical" evidence="1">
    <location>
        <begin position="176"/>
        <end position="193"/>
    </location>
</feature>
<organism evidence="2 3">
    <name type="scientific">Rhizopus azygosporus</name>
    <name type="common">Rhizopus microsporus var. azygosporus</name>
    <dbReference type="NCBI Taxonomy" id="86630"/>
    <lineage>
        <taxon>Eukaryota</taxon>
        <taxon>Fungi</taxon>
        <taxon>Fungi incertae sedis</taxon>
        <taxon>Mucoromycota</taxon>
        <taxon>Mucoromycotina</taxon>
        <taxon>Mucoromycetes</taxon>
        <taxon>Mucorales</taxon>
        <taxon>Mucorineae</taxon>
        <taxon>Rhizopodaceae</taxon>
        <taxon>Rhizopus</taxon>
    </lineage>
</organism>
<gene>
    <name evidence="2" type="ORF">CU097_011153</name>
</gene>
<proteinExistence type="predicted"/>
<accession>A0A367K729</accession>
<sequence>MSKASTDSSPNAITGLASNFRSNFDNRTQMRAFYCSAKSINQQRHIEVQKARYCHQLCRRERLKLMHTAENDDKSKKLLMFVGDRRTGVGSRIKGFMRYGGKWKENMHAEAINVCVTNGNKASQICVFCFKKLAHPKRKEVKDGKTAFKSTNGAFMCTNPSCVSVKNRRAVKSRDALSVLAIGLVDFSIVFFWCKISRV</sequence>
<dbReference type="EMBL" id="PJQL01000233">
    <property type="protein sequence ID" value="RCH97980.1"/>
    <property type="molecule type" value="Genomic_DNA"/>
</dbReference>
<keyword evidence="1" id="KW-1133">Transmembrane helix</keyword>
<evidence type="ECO:0000313" key="3">
    <source>
        <dbReference type="Proteomes" id="UP000252139"/>
    </source>
</evidence>
<name>A0A367K729_RHIAZ</name>
<dbReference type="AlphaFoldDB" id="A0A367K729"/>
<evidence type="ECO:0000256" key="1">
    <source>
        <dbReference type="SAM" id="Phobius"/>
    </source>
</evidence>
<comment type="caution">
    <text evidence="2">The sequence shown here is derived from an EMBL/GenBank/DDBJ whole genome shotgun (WGS) entry which is preliminary data.</text>
</comment>
<keyword evidence="3" id="KW-1185">Reference proteome</keyword>
<dbReference type="Proteomes" id="UP000252139">
    <property type="component" value="Unassembled WGS sequence"/>
</dbReference>
<keyword evidence="1" id="KW-0472">Membrane</keyword>